<evidence type="ECO:0000256" key="1">
    <source>
        <dbReference type="SAM" id="MobiDB-lite"/>
    </source>
</evidence>
<organism evidence="3 4">
    <name type="scientific">Halorubrum tailed virus 28</name>
    <dbReference type="NCBI Taxonomy" id="2878009"/>
    <lineage>
        <taxon>Viruses</taxon>
        <taxon>Duplodnaviria</taxon>
        <taxon>Heunggongvirae</taxon>
        <taxon>Uroviricota</taxon>
        <taxon>Caudoviricetes</taxon>
        <taxon>Suolaviridae</taxon>
        <taxon>Pormufvirus</taxon>
        <taxon>Pormufvirus salinum</taxon>
        <taxon>Pormufvirus HRTV28</taxon>
    </lineage>
</organism>
<feature type="compositionally biased region" description="Basic and acidic residues" evidence="1">
    <location>
        <begin position="19"/>
        <end position="33"/>
    </location>
</feature>
<sequence length="424" mass="44118">MSVRELVFSYTTKGAKQAAREDQRVRSSIRETGRAANRQAGTVRRWAERNRQAIQTMAASTLAFAGAIASASPTLRANLGGVRAGVTLLADQIVRDLLPSGNSLATLAVDIARKFTRLDKAIRRPISAIAAVATAFSVVALIAGPIAAGVSAIFGAMSTLVGVLGTVASAVGTAVTALATILGVSAAVVAGLAALVAAVAALAIAFIVDFRGIRTKTIQFLTQLLAGARTRLMALLEIARNAARSARDAAVRYFGQLKERVLSLLDLGRDLAQTGKEWVGGLVRGVRDRASDLVAAFRSMAARVAGAFRDRFNALIPSSISIPSVTIDIPDILGGSRSFGGGSLRLPQLDTGGRIASDGLAMLHAGERIMPAAQVRERGPQPTGDSGTTIEEVNITVQAMGDDPVGTGRGIAREFERELSDRGA</sequence>
<dbReference type="EMBL" id="MZ334528">
    <property type="protein sequence ID" value="UBF23473.1"/>
    <property type="molecule type" value="Genomic_DNA"/>
</dbReference>
<feature type="transmembrane region" description="Helical" evidence="2">
    <location>
        <begin position="153"/>
        <end position="179"/>
    </location>
</feature>
<keyword evidence="4" id="KW-1185">Reference proteome</keyword>
<proteinExistence type="predicted"/>
<name>A0AAE8Y1Z4_9CAUD</name>
<feature type="transmembrane region" description="Helical" evidence="2">
    <location>
        <begin position="126"/>
        <end position="147"/>
    </location>
</feature>
<gene>
    <name evidence="3" type="ORF">HRTV-28_gp35</name>
</gene>
<dbReference type="Proteomes" id="UP000827176">
    <property type="component" value="Segment"/>
</dbReference>
<reference evidence="3" key="1">
    <citation type="submission" date="2021-05" db="EMBL/GenBank/DDBJ databases">
        <title>Diversity, taxonomy and evolution of archaeal viruses of the class Caudoviricetes.</title>
        <authorList>
            <person name="Liu Y."/>
            <person name="Demina T.A."/>
            <person name="Roux S."/>
            <person name="Aiewsakun P."/>
            <person name="Kazlauskas D."/>
            <person name="Simmonds P."/>
            <person name="Prangishvili D."/>
            <person name="Oksanen H.M."/>
            <person name="Krupovic M."/>
        </authorList>
    </citation>
    <scope>NUCLEOTIDE SEQUENCE</scope>
    <source>
        <strain evidence="3">HRTV-28/28</strain>
    </source>
</reference>
<accession>A0AAE8Y1Z4</accession>
<feature type="region of interest" description="Disordered" evidence="1">
    <location>
        <begin position="19"/>
        <end position="41"/>
    </location>
</feature>
<evidence type="ECO:0000313" key="3">
    <source>
        <dbReference type="EMBL" id="UBF23473.1"/>
    </source>
</evidence>
<keyword evidence="2" id="KW-1133">Transmembrane helix</keyword>
<keyword evidence="2" id="KW-0812">Transmembrane</keyword>
<keyword evidence="2" id="KW-0472">Membrane</keyword>
<protein>
    <submittedName>
        <fullName evidence="3">Tail tape measure protein</fullName>
    </submittedName>
</protein>
<evidence type="ECO:0000313" key="4">
    <source>
        <dbReference type="Proteomes" id="UP000827176"/>
    </source>
</evidence>
<feature type="transmembrane region" description="Helical" evidence="2">
    <location>
        <begin position="186"/>
        <end position="208"/>
    </location>
</feature>
<evidence type="ECO:0000256" key="2">
    <source>
        <dbReference type="SAM" id="Phobius"/>
    </source>
</evidence>